<keyword evidence="18" id="KW-1185">Reference proteome</keyword>
<keyword evidence="9" id="KW-0560">Oxidoreductase</keyword>
<keyword evidence="7" id="KW-0249">Electron transport</keyword>
<evidence type="ECO:0000256" key="12">
    <source>
        <dbReference type="ARBA" id="ARBA00023180"/>
    </source>
</evidence>
<dbReference type="InterPro" id="IPR017938">
    <property type="entry name" value="Riboflavin_synthase-like_b-brl"/>
</dbReference>
<dbReference type="Proteomes" id="UP000813824">
    <property type="component" value="Unassembled WGS sequence"/>
</dbReference>
<comment type="similarity">
    <text evidence="2">Belongs to the ferric reductase (FRE) family.</text>
</comment>
<dbReference type="InterPro" id="IPR013112">
    <property type="entry name" value="FAD-bd_8"/>
</dbReference>
<keyword evidence="6 15" id="KW-0812">Transmembrane</keyword>
<feature type="transmembrane region" description="Helical" evidence="15">
    <location>
        <begin position="215"/>
        <end position="233"/>
    </location>
</feature>
<dbReference type="InterPro" id="IPR013130">
    <property type="entry name" value="Fe3_Rdtase_TM_dom"/>
</dbReference>
<keyword evidence="10" id="KW-0406">Ion transport</keyword>
<feature type="transmembrane region" description="Helical" evidence="15">
    <location>
        <begin position="16"/>
        <end position="36"/>
    </location>
</feature>
<dbReference type="AlphaFoldDB" id="A0A8K0XLV1"/>
<keyword evidence="8 15" id="KW-1133">Transmembrane helix</keyword>
<evidence type="ECO:0000256" key="14">
    <source>
        <dbReference type="SAM" id="MobiDB-lite"/>
    </source>
</evidence>
<dbReference type="SFLD" id="SFLDG01168">
    <property type="entry name" value="Ferric_reductase_subgroup_(FRE"/>
    <property type="match status" value="1"/>
</dbReference>
<evidence type="ECO:0000256" key="4">
    <source>
        <dbReference type="ARBA" id="ARBA00022448"/>
    </source>
</evidence>
<evidence type="ECO:0000256" key="15">
    <source>
        <dbReference type="SAM" id="Phobius"/>
    </source>
</evidence>
<feature type="transmembrane region" description="Helical" evidence="15">
    <location>
        <begin position="240"/>
        <end position="258"/>
    </location>
</feature>
<dbReference type="EC" id="1.16.1.9" evidence="3"/>
<feature type="region of interest" description="Disordered" evidence="14">
    <location>
        <begin position="531"/>
        <end position="573"/>
    </location>
</feature>
<feature type="compositionally biased region" description="Basic and acidic residues" evidence="14">
    <location>
        <begin position="554"/>
        <end position="570"/>
    </location>
</feature>
<evidence type="ECO:0000313" key="17">
    <source>
        <dbReference type="EMBL" id="KAH8088905.1"/>
    </source>
</evidence>
<dbReference type="Pfam" id="PF08022">
    <property type="entry name" value="FAD_binding_8"/>
    <property type="match status" value="1"/>
</dbReference>
<evidence type="ECO:0000256" key="9">
    <source>
        <dbReference type="ARBA" id="ARBA00023002"/>
    </source>
</evidence>
<evidence type="ECO:0000256" key="2">
    <source>
        <dbReference type="ARBA" id="ARBA00006278"/>
    </source>
</evidence>
<sequence>MSGTAQAPPAVDPAKLVFWVDIGLLGALGLVALAVFHQRLRRCLAGVGGWKRGHLLYYTETNALSQRPVVFPKRHSRLRRFLDRSRLSSTFTHNALYFLRTPVIPRYSVGQSIIMLLYFGLLLFASVFRDSVFTNPVRDAWIAVSQLPFVFALAAKNNVFTVLTGAGYEKLNYLHRYAGRLVVLAANVHALGFIYKWTLSGVWTARLQEAEFRWGLVALVSFDILAIFSLRTVRQLSYNLFYFTHLVGGVVLIIAISFHQPASRPYTIIAAGLYAGDRLIRLLKSRICTAHVQCIPDLGTTLIRIPRLNAGWRAGQHVRIRVLSAKMGWLGWAELHPYTIAGASATLWNSGEGGGEEGLTLMIKQAGDWSRKLYSVAEHGEYDSWPEKGTRLRVHIDGPYGGPGNTEFSAFSGALFVVGGSGITYALAAISEILRDAQQNGATYDHVAGMSTIELIWIVQNARSVTPLLPVFTSLLQSSGSATEDLTTYRPSATAAPASASRFTKPTLKISVYYTRAVTYLDACALPMDDQECSPRKGSRTTPFTYAGPTDQRVATKRERHRESVREDHTPTFPLGLTVHPSRPWIPYALANFADETSNALPDREAKVEEGSGCKVMGRGIVVGVCGPPALADDVRRAVGCMDEGKRRAVGGVDFVEEAFHW</sequence>
<dbReference type="InterPro" id="IPR013121">
    <property type="entry name" value="Fe_red_NAD-bd_6"/>
</dbReference>
<evidence type="ECO:0000256" key="1">
    <source>
        <dbReference type="ARBA" id="ARBA00004651"/>
    </source>
</evidence>
<keyword evidence="5" id="KW-1003">Cell membrane</keyword>
<dbReference type="EMBL" id="JAEVFJ010000039">
    <property type="protein sequence ID" value="KAH8088905.1"/>
    <property type="molecule type" value="Genomic_DNA"/>
</dbReference>
<feature type="transmembrane region" description="Helical" evidence="15">
    <location>
        <begin position="177"/>
        <end position="195"/>
    </location>
</feature>
<feature type="transmembrane region" description="Helical" evidence="15">
    <location>
        <begin position="107"/>
        <end position="128"/>
    </location>
</feature>
<reference evidence="17" key="1">
    <citation type="journal article" date="2021" name="New Phytol.">
        <title>Evolutionary innovations through gain and loss of genes in the ectomycorrhizal Boletales.</title>
        <authorList>
            <person name="Wu G."/>
            <person name="Miyauchi S."/>
            <person name="Morin E."/>
            <person name="Kuo A."/>
            <person name="Drula E."/>
            <person name="Varga T."/>
            <person name="Kohler A."/>
            <person name="Feng B."/>
            <person name="Cao Y."/>
            <person name="Lipzen A."/>
            <person name="Daum C."/>
            <person name="Hundley H."/>
            <person name="Pangilinan J."/>
            <person name="Johnson J."/>
            <person name="Barry K."/>
            <person name="LaButti K."/>
            <person name="Ng V."/>
            <person name="Ahrendt S."/>
            <person name="Min B."/>
            <person name="Choi I.G."/>
            <person name="Park H."/>
            <person name="Plett J.M."/>
            <person name="Magnuson J."/>
            <person name="Spatafora J.W."/>
            <person name="Nagy L.G."/>
            <person name="Henrissat B."/>
            <person name="Grigoriev I.V."/>
            <person name="Yang Z.L."/>
            <person name="Xu J."/>
            <person name="Martin F.M."/>
        </authorList>
    </citation>
    <scope>NUCLEOTIDE SEQUENCE</scope>
    <source>
        <strain evidence="17">KKN 215</strain>
    </source>
</reference>
<dbReference type="GO" id="GO:0006879">
    <property type="term" value="P:intracellular iron ion homeostasis"/>
    <property type="evidence" value="ECO:0007669"/>
    <property type="project" value="TreeGrafter"/>
</dbReference>
<evidence type="ECO:0000256" key="13">
    <source>
        <dbReference type="ARBA" id="ARBA00048483"/>
    </source>
</evidence>
<dbReference type="InterPro" id="IPR051410">
    <property type="entry name" value="Ferric/Cupric_Reductase"/>
</dbReference>
<dbReference type="PANTHER" id="PTHR32361">
    <property type="entry name" value="FERRIC/CUPRIC REDUCTASE TRANSMEMBRANE COMPONENT"/>
    <property type="match status" value="1"/>
</dbReference>
<evidence type="ECO:0000259" key="16">
    <source>
        <dbReference type="PROSITE" id="PS51384"/>
    </source>
</evidence>
<dbReference type="OrthoDB" id="17725at2759"/>
<dbReference type="GO" id="GO:0052851">
    <property type="term" value="F:ferric-chelate reductase (NADPH) activity"/>
    <property type="evidence" value="ECO:0007669"/>
    <property type="project" value="UniProtKB-EC"/>
</dbReference>
<accession>A0A8K0XLV1</accession>
<dbReference type="PROSITE" id="PS51384">
    <property type="entry name" value="FAD_FR"/>
    <property type="match status" value="1"/>
</dbReference>
<keyword evidence="12" id="KW-0325">Glycoprotein</keyword>
<evidence type="ECO:0000256" key="6">
    <source>
        <dbReference type="ARBA" id="ARBA00022692"/>
    </source>
</evidence>
<evidence type="ECO:0000256" key="11">
    <source>
        <dbReference type="ARBA" id="ARBA00023136"/>
    </source>
</evidence>
<comment type="catalytic activity">
    <reaction evidence="13">
        <text>2 a Fe(II)-siderophore + NADP(+) + H(+) = 2 a Fe(III)-siderophore + NADPH</text>
        <dbReference type="Rhea" id="RHEA:28795"/>
        <dbReference type="Rhea" id="RHEA-COMP:11342"/>
        <dbReference type="Rhea" id="RHEA-COMP:11344"/>
        <dbReference type="ChEBI" id="CHEBI:15378"/>
        <dbReference type="ChEBI" id="CHEBI:29033"/>
        <dbReference type="ChEBI" id="CHEBI:29034"/>
        <dbReference type="ChEBI" id="CHEBI:57783"/>
        <dbReference type="ChEBI" id="CHEBI:58349"/>
        <dbReference type="EC" id="1.16.1.9"/>
    </reaction>
</comment>
<comment type="caution">
    <text evidence="17">The sequence shown here is derived from an EMBL/GenBank/DDBJ whole genome shotgun (WGS) entry which is preliminary data.</text>
</comment>
<comment type="subcellular location">
    <subcellularLocation>
        <location evidence="1">Cell membrane</location>
        <topology evidence="1">Multi-pass membrane protein</topology>
    </subcellularLocation>
</comment>
<dbReference type="Pfam" id="PF01794">
    <property type="entry name" value="Ferric_reduct"/>
    <property type="match status" value="1"/>
</dbReference>
<dbReference type="Pfam" id="PF08030">
    <property type="entry name" value="NAD_binding_6"/>
    <property type="match status" value="1"/>
</dbReference>
<dbReference type="PANTHER" id="PTHR32361:SF9">
    <property type="entry name" value="FERRIC REDUCTASE TRANSMEMBRANE COMPONENT 3-RELATED"/>
    <property type="match status" value="1"/>
</dbReference>
<evidence type="ECO:0000256" key="5">
    <source>
        <dbReference type="ARBA" id="ARBA00022475"/>
    </source>
</evidence>
<evidence type="ECO:0000256" key="3">
    <source>
        <dbReference type="ARBA" id="ARBA00012668"/>
    </source>
</evidence>
<feature type="domain" description="FAD-binding FR-type" evidence="16">
    <location>
        <begin position="275"/>
        <end position="406"/>
    </location>
</feature>
<evidence type="ECO:0000256" key="8">
    <source>
        <dbReference type="ARBA" id="ARBA00022989"/>
    </source>
</evidence>
<dbReference type="GO" id="GO:0006826">
    <property type="term" value="P:iron ion transport"/>
    <property type="evidence" value="ECO:0007669"/>
    <property type="project" value="TreeGrafter"/>
</dbReference>
<evidence type="ECO:0000256" key="10">
    <source>
        <dbReference type="ARBA" id="ARBA00023065"/>
    </source>
</evidence>
<keyword evidence="4" id="KW-0813">Transport</keyword>
<gene>
    <name evidence="17" type="ORF">BXZ70DRAFT_498998</name>
</gene>
<dbReference type="InterPro" id="IPR039261">
    <property type="entry name" value="FNR_nucleotide-bd"/>
</dbReference>
<dbReference type="CDD" id="cd06186">
    <property type="entry name" value="NOX_Duox_like_FAD_NADP"/>
    <property type="match status" value="1"/>
</dbReference>
<keyword evidence="11 15" id="KW-0472">Membrane</keyword>
<organism evidence="17 18">
    <name type="scientific">Cristinia sonorae</name>
    <dbReference type="NCBI Taxonomy" id="1940300"/>
    <lineage>
        <taxon>Eukaryota</taxon>
        <taxon>Fungi</taxon>
        <taxon>Dikarya</taxon>
        <taxon>Basidiomycota</taxon>
        <taxon>Agaricomycotina</taxon>
        <taxon>Agaricomycetes</taxon>
        <taxon>Agaricomycetidae</taxon>
        <taxon>Agaricales</taxon>
        <taxon>Pleurotineae</taxon>
        <taxon>Stephanosporaceae</taxon>
        <taxon>Cristinia</taxon>
    </lineage>
</organism>
<dbReference type="Gene3D" id="3.40.50.80">
    <property type="entry name" value="Nucleotide-binding domain of ferredoxin-NADP reductase (FNR) module"/>
    <property type="match status" value="1"/>
</dbReference>
<name>A0A8K0XLV1_9AGAR</name>
<proteinExistence type="inferred from homology"/>
<protein>
    <recommendedName>
        <fullName evidence="3">ferric-chelate reductase (NADPH)</fullName>
        <ecNumber evidence="3">1.16.1.9</ecNumber>
    </recommendedName>
</protein>
<feature type="transmembrane region" description="Helical" evidence="15">
    <location>
        <begin position="140"/>
        <end position="165"/>
    </location>
</feature>
<evidence type="ECO:0000256" key="7">
    <source>
        <dbReference type="ARBA" id="ARBA00022982"/>
    </source>
</evidence>
<evidence type="ECO:0000313" key="18">
    <source>
        <dbReference type="Proteomes" id="UP000813824"/>
    </source>
</evidence>
<dbReference type="SFLD" id="SFLDS00052">
    <property type="entry name" value="Ferric_Reductase_Domain"/>
    <property type="match status" value="1"/>
</dbReference>
<dbReference type="SUPFAM" id="SSF63380">
    <property type="entry name" value="Riboflavin synthase domain-like"/>
    <property type="match status" value="1"/>
</dbReference>
<dbReference type="GO" id="GO:0015677">
    <property type="term" value="P:copper ion import"/>
    <property type="evidence" value="ECO:0007669"/>
    <property type="project" value="TreeGrafter"/>
</dbReference>
<dbReference type="InterPro" id="IPR017927">
    <property type="entry name" value="FAD-bd_FR_type"/>
</dbReference>
<dbReference type="GO" id="GO:0005886">
    <property type="term" value="C:plasma membrane"/>
    <property type="evidence" value="ECO:0007669"/>
    <property type="project" value="UniProtKB-SubCell"/>
</dbReference>